<evidence type="ECO:0000313" key="2">
    <source>
        <dbReference type="Proteomes" id="UP000030106"/>
    </source>
</evidence>
<reference evidence="1 2" key="1">
    <citation type="submission" date="2012-10" db="EMBL/GenBank/DDBJ databases">
        <title>Genome sequencing and analysis of entomopathogenic fungi Beauveria bassiana D1-5.</title>
        <authorList>
            <person name="Li Q."/>
            <person name="Wang L."/>
            <person name="Zhang Z."/>
            <person name="Wang Q."/>
            <person name="Ren J."/>
            <person name="Wang M."/>
            <person name="Xu W."/>
            <person name="Wang J."/>
            <person name="Lu Y."/>
            <person name="Du Q."/>
            <person name="Sun Z."/>
        </authorList>
    </citation>
    <scope>NUCLEOTIDE SEQUENCE [LARGE SCALE GENOMIC DNA]</scope>
    <source>
        <strain evidence="1 2">D1-5</strain>
    </source>
</reference>
<dbReference type="AlphaFoldDB" id="A0A0A2VFJ2"/>
<sequence length="191" mass="21322">MSLAQHLTVEDEFECDLPDENPNHAQGSWRRMSFDAFAPVRPHLDIAEDTPNPEAAYKASTLRRISRARRELLLSRFGHRIWRVLQQRCRNGDGGRQKRRRRQPWTAVRGAGDTVESALHRGIGDDQHVEFVCGVYAGSVWSAVVRDGGGGLSGGWRADDGLARQHVVQEAGRVLARQLLPEPGRDVSLSP</sequence>
<name>A0A0A2VFJ2_BEABA</name>
<comment type="caution">
    <text evidence="1">The sequence shown here is derived from an EMBL/GenBank/DDBJ whole genome shotgun (WGS) entry which is preliminary data.</text>
</comment>
<dbReference type="eggNOG" id="ENOG502QRYG">
    <property type="taxonomic scope" value="Eukaryota"/>
</dbReference>
<dbReference type="EMBL" id="ANFO01000789">
    <property type="protein sequence ID" value="KGQ06626.1"/>
    <property type="molecule type" value="Genomic_DNA"/>
</dbReference>
<organism evidence="1 2">
    <name type="scientific">Beauveria bassiana D1-5</name>
    <dbReference type="NCBI Taxonomy" id="1245745"/>
    <lineage>
        <taxon>Eukaryota</taxon>
        <taxon>Fungi</taxon>
        <taxon>Dikarya</taxon>
        <taxon>Ascomycota</taxon>
        <taxon>Pezizomycotina</taxon>
        <taxon>Sordariomycetes</taxon>
        <taxon>Hypocreomycetidae</taxon>
        <taxon>Hypocreales</taxon>
        <taxon>Cordycipitaceae</taxon>
        <taxon>Beauveria</taxon>
    </lineage>
</organism>
<dbReference type="STRING" id="1245745.A0A0A2VFJ2"/>
<evidence type="ECO:0000313" key="1">
    <source>
        <dbReference type="EMBL" id="KGQ06626.1"/>
    </source>
</evidence>
<accession>A0A0A2VFJ2</accession>
<gene>
    <name evidence="1" type="ORF">BBAD15_g8053</name>
</gene>
<dbReference type="OrthoDB" id="330047at2759"/>
<dbReference type="HOGENOM" id="CLU_1421192_0_0_1"/>
<dbReference type="Proteomes" id="UP000030106">
    <property type="component" value="Unassembled WGS sequence"/>
</dbReference>
<proteinExistence type="predicted"/>
<protein>
    <submittedName>
        <fullName evidence="1">Uncharacterized protein</fullName>
    </submittedName>
</protein>